<evidence type="ECO:0000313" key="4">
    <source>
        <dbReference type="Proteomes" id="UP000032287"/>
    </source>
</evidence>
<dbReference type="Gene3D" id="1.10.40.30">
    <property type="entry name" value="Fumarase/aspartase (C-terminal domain)"/>
    <property type="match status" value="1"/>
</dbReference>
<dbReference type="eggNOG" id="COG0015">
    <property type="taxonomic scope" value="Bacteria"/>
</dbReference>
<dbReference type="PROSITE" id="PS00163">
    <property type="entry name" value="FUMARATE_LYASES"/>
    <property type="match status" value="1"/>
</dbReference>
<protein>
    <submittedName>
        <fullName evidence="3">PcaB protein</fullName>
        <ecNumber evidence="3">5.5.1.2</ecNumber>
    </submittedName>
</protein>
<dbReference type="EC" id="5.5.1.2" evidence="3"/>
<dbReference type="SUPFAM" id="SSF48557">
    <property type="entry name" value="L-aspartase-like"/>
    <property type="match status" value="1"/>
</dbReference>
<dbReference type="InterPro" id="IPR008948">
    <property type="entry name" value="L-Aspartase-like"/>
</dbReference>
<dbReference type="RefSeq" id="WP_187325832.1">
    <property type="nucleotide sequence ID" value="NZ_JALOCT010000011.1"/>
</dbReference>
<evidence type="ECO:0000256" key="1">
    <source>
        <dbReference type="ARBA" id="ARBA00023239"/>
    </source>
</evidence>
<dbReference type="AlphaFoldDB" id="A0A0D1LTC0"/>
<dbReference type="InterPro" id="IPR020557">
    <property type="entry name" value="Fumarate_lyase_CS"/>
</dbReference>
<dbReference type="GO" id="GO:0005829">
    <property type="term" value="C:cytosol"/>
    <property type="evidence" value="ECO:0007669"/>
    <property type="project" value="TreeGrafter"/>
</dbReference>
<proteinExistence type="predicted"/>
<dbReference type="PRINTS" id="PR00149">
    <property type="entry name" value="FUMRATELYASE"/>
</dbReference>
<dbReference type="InterPro" id="IPR019468">
    <property type="entry name" value="AdenyloSucc_lyase_C"/>
</dbReference>
<dbReference type="GO" id="GO:0047472">
    <property type="term" value="F:3-carboxy-cis,cis-muconate cycloisomerase activity"/>
    <property type="evidence" value="ECO:0007669"/>
    <property type="project" value="UniProtKB-EC"/>
</dbReference>
<evidence type="ECO:0000259" key="2">
    <source>
        <dbReference type="SMART" id="SM00998"/>
    </source>
</evidence>
<gene>
    <name evidence="3" type="primary">pcaB</name>
    <name evidence="3" type="ORF">QX99_02030</name>
</gene>
<dbReference type="Pfam" id="PF10397">
    <property type="entry name" value="ADSL_C"/>
    <property type="match status" value="1"/>
</dbReference>
<dbReference type="SMART" id="SM00998">
    <property type="entry name" value="ADSL_C"/>
    <property type="match status" value="1"/>
</dbReference>
<feature type="domain" description="Adenylosuccinate lyase C-terminal" evidence="2">
    <location>
        <begin position="319"/>
        <end position="398"/>
    </location>
</feature>
<dbReference type="GO" id="GO:0004018">
    <property type="term" value="F:N6-(1,2-dicarboxyethyl)AMP AMP-lyase (fumarate-forming) activity"/>
    <property type="evidence" value="ECO:0007669"/>
    <property type="project" value="TreeGrafter"/>
</dbReference>
<dbReference type="GO" id="GO:0044208">
    <property type="term" value="P:'de novo' AMP biosynthetic process"/>
    <property type="evidence" value="ECO:0007669"/>
    <property type="project" value="TreeGrafter"/>
</dbReference>
<dbReference type="Gene3D" id="1.20.200.10">
    <property type="entry name" value="Fumarase/aspartase (Central domain)"/>
    <property type="match status" value="1"/>
</dbReference>
<dbReference type="Pfam" id="PF00206">
    <property type="entry name" value="Lyase_1"/>
    <property type="match status" value="1"/>
</dbReference>
<name>A0A0D1LTC0_9LACO</name>
<dbReference type="GO" id="GO:0070626">
    <property type="term" value="F:(S)-2-(5-amino-1-(5-phospho-D-ribosyl)imidazole-4-carboxamido) succinate lyase (fumarate-forming) activity"/>
    <property type="evidence" value="ECO:0007669"/>
    <property type="project" value="TreeGrafter"/>
</dbReference>
<dbReference type="PANTHER" id="PTHR43172:SF1">
    <property type="entry name" value="ADENYLOSUCCINATE LYASE"/>
    <property type="match status" value="1"/>
</dbReference>
<evidence type="ECO:0000313" key="3">
    <source>
        <dbReference type="EMBL" id="KIU19346.1"/>
    </source>
</evidence>
<sequence>MRKGVIPASVADTIVNLAFGDLDIDRIAQISHEKQHSLLGLIQEMQLIAGPEAGEYVHFGATTQDIVDTGLVLQVADHYERYEALLTTLRKRLATLTKTYAQTPYMARSHNVHAVPITFGFVLARYLDEIQRHVDRLTQMKADTLTGVFAGAVGSHSALGMAGIAVEEALMAELHLQTETVAWHNAPDRLVAYTGELAMLGATLAKIGRQFYNEASTENQQLAEPFVGQVGSSTMPHKRNPENFEAIAALAEPIFAAQTQLMHALLSVNERDAIAWKQLWLALPEIHQYVDRQLTSLIAMLDGLVVNVDKMQENVARLGDLVYAEDIMMFLADRLGKQTAHEILFEVAQRSIDQQTDFLTDLMANAAVAKVTSLSELKTVASFEKTTVAIPTLIAHVLEKEVG</sequence>
<keyword evidence="4" id="KW-1185">Reference proteome</keyword>
<keyword evidence="1" id="KW-0456">Lyase</keyword>
<organism evidence="3 4">
    <name type="scientific">Weissella cibaria</name>
    <dbReference type="NCBI Taxonomy" id="137591"/>
    <lineage>
        <taxon>Bacteria</taxon>
        <taxon>Bacillati</taxon>
        <taxon>Bacillota</taxon>
        <taxon>Bacilli</taxon>
        <taxon>Lactobacillales</taxon>
        <taxon>Lactobacillaceae</taxon>
        <taxon>Weissella</taxon>
    </lineage>
</organism>
<dbReference type="InterPro" id="IPR022761">
    <property type="entry name" value="Fumarate_lyase_N"/>
</dbReference>
<dbReference type="EMBL" id="JWHU01000040">
    <property type="protein sequence ID" value="KIU19346.1"/>
    <property type="molecule type" value="Genomic_DNA"/>
</dbReference>
<dbReference type="PATRIC" id="fig|137591.25.peg.2001"/>
<dbReference type="Proteomes" id="UP000032287">
    <property type="component" value="Unassembled WGS sequence"/>
</dbReference>
<dbReference type="PANTHER" id="PTHR43172">
    <property type="entry name" value="ADENYLOSUCCINATE LYASE"/>
    <property type="match status" value="1"/>
</dbReference>
<dbReference type="InterPro" id="IPR000362">
    <property type="entry name" value="Fumarate_lyase_fam"/>
</dbReference>
<accession>A0A0D1LTC0</accession>
<reference evidence="3 4" key="1">
    <citation type="journal article" date="2015" name="Microbiology (Mosc.)">
        <title>Genomics of the Weissella cibaria species with an examination of its metabolic traits.</title>
        <authorList>
            <person name="Lynch K.M."/>
            <person name="Lucid A."/>
            <person name="Arendt E.K."/>
            <person name="Sleator R.D."/>
            <person name="Lucey B."/>
            <person name="Coffey A."/>
        </authorList>
    </citation>
    <scope>NUCLEOTIDE SEQUENCE [LARGE SCALE GENOMIC DNA]</scope>
    <source>
        <strain evidence="3 4">MG1</strain>
    </source>
</reference>
<keyword evidence="3" id="KW-0413">Isomerase</keyword>
<comment type="caution">
    <text evidence="3">The sequence shown here is derived from an EMBL/GenBank/DDBJ whole genome shotgun (WGS) entry which is preliminary data.</text>
</comment>